<accession>A0AAD4DWL6</accession>
<dbReference type="Proteomes" id="UP001195769">
    <property type="component" value="Unassembled WGS sequence"/>
</dbReference>
<keyword evidence="3" id="KW-1185">Reference proteome</keyword>
<sequence length="262" mass="30149">MQVKNTLFKVHATQLSRTSITFEEMFAVRGQSRPTEGTDGSSDDHPIIIPELSMNMFELYLSVAYNSWKPEGPTHSDVIDLLRFSNKFMSQKTRDVAIHHLHEQRFRHKPYDLLALCLEFSIMKFFKLGFEVWNALVDVKELRIVACEELPLIEHTACCTDNTACSIDWRQLWWNSMARFLLDGRNPQAFHEAVDRFQELGSEIGRVNPECWKMLLQTVKKGTAFHLAYDLVEETAQQLSAALITEPDQMLTCAELDAFSSN</sequence>
<evidence type="ECO:0000313" key="2">
    <source>
        <dbReference type="EMBL" id="KAG1895220.1"/>
    </source>
</evidence>
<dbReference type="Gene3D" id="3.30.710.10">
    <property type="entry name" value="Potassium Channel Kv1.1, Chain A"/>
    <property type="match status" value="1"/>
</dbReference>
<dbReference type="EMBL" id="JABBWK010000069">
    <property type="protein sequence ID" value="KAG1895220.1"/>
    <property type="molecule type" value="Genomic_DNA"/>
</dbReference>
<evidence type="ECO:0000313" key="3">
    <source>
        <dbReference type="Proteomes" id="UP001195769"/>
    </source>
</evidence>
<dbReference type="RefSeq" id="XP_041220796.1">
    <property type="nucleotide sequence ID" value="XM_041377434.1"/>
</dbReference>
<comment type="caution">
    <text evidence="2">The sequence shown here is derived from an EMBL/GenBank/DDBJ whole genome shotgun (WGS) entry which is preliminary data.</text>
</comment>
<dbReference type="SUPFAM" id="SSF54695">
    <property type="entry name" value="POZ domain"/>
    <property type="match status" value="1"/>
</dbReference>
<feature type="domain" description="BTB" evidence="1">
    <location>
        <begin position="1"/>
        <end position="67"/>
    </location>
</feature>
<gene>
    <name evidence="2" type="ORF">F5891DRAFT_984426</name>
</gene>
<dbReference type="AlphaFoldDB" id="A0AAD4DWL6"/>
<dbReference type="PROSITE" id="PS50097">
    <property type="entry name" value="BTB"/>
    <property type="match status" value="1"/>
</dbReference>
<name>A0AAD4DWL6_9AGAM</name>
<proteinExistence type="predicted"/>
<reference evidence="2" key="1">
    <citation type="journal article" date="2020" name="New Phytol.">
        <title>Comparative genomics reveals dynamic genome evolution in host specialist ectomycorrhizal fungi.</title>
        <authorList>
            <person name="Lofgren L.A."/>
            <person name="Nguyen N.H."/>
            <person name="Vilgalys R."/>
            <person name="Ruytinx J."/>
            <person name="Liao H.L."/>
            <person name="Branco S."/>
            <person name="Kuo A."/>
            <person name="LaButti K."/>
            <person name="Lipzen A."/>
            <person name="Andreopoulos W."/>
            <person name="Pangilinan J."/>
            <person name="Riley R."/>
            <person name="Hundley H."/>
            <person name="Na H."/>
            <person name="Barry K."/>
            <person name="Grigoriev I.V."/>
            <person name="Stajich J.E."/>
            <person name="Kennedy P.G."/>
        </authorList>
    </citation>
    <scope>NUCLEOTIDE SEQUENCE</scope>
    <source>
        <strain evidence="2">FC203</strain>
    </source>
</reference>
<dbReference type="InterPro" id="IPR000210">
    <property type="entry name" value="BTB/POZ_dom"/>
</dbReference>
<evidence type="ECO:0000259" key="1">
    <source>
        <dbReference type="PROSITE" id="PS50097"/>
    </source>
</evidence>
<protein>
    <recommendedName>
        <fullName evidence="1">BTB domain-containing protein</fullName>
    </recommendedName>
</protein>
<organism evidence="2 3">
    <name type="scientific">Suillus fuscotomentosus</name>
    <dbReference type="NCBI Taxonomy" id="1912939"/>
    <lineage>
        <taxon>Eukaryota</taxon>
        <taxon>Fungi</taxon>
        <taxon>Dikarya</taxon>
        <taxon>Basidiomycota</taxon>
        <taxon>Agaricomycotina</taxon>
        <taxon>Agaricomycetes</taxon>
        <taxon>Agaricomycetidae</taxon>
        <taxon>Boletales</taxon>
        <taxon>Suillineae</taxon>
        <taxon>Suillaceae</taxon>
        <taxon>Suillus</taxon>
    </lineage>
</organism>
<dbReference type="GeneID" id="64671732"/>
<dbReference type="InterPro" id="IPR011333">
    <property type="entry name" value="SKP1/BTB/POZ_sf"/>
</dbReference>